<evidence type="ECO:0000256" key="6">
    <source>
        <dbReference type="ARBA" id="ARBA00022840"/>
    </source>
</evidence>
<name>A0AAU9C6T4_9GAMM</name>
<evidence type="ECO:0000256" key="1">
    <source>
        <dbReference type="ARBA" id="ARBA00004990"/>
    </source>
</evidence>
<dbReference type="NCBIfam" id="TIGR00018">
    <property type="entry name" value="panC"/>
    <property type="match status" value="1"/>
</dbReference>
<organism evidence="9 10">
    <name type="scientific">Methylomarinovum tepidoasis</name>
    <dbReference type="NCBI Taxonomy" id="2840183"/>
    <lineage>
        <taxon>Bacteria</taxon>
        <taxon>Pseudomonadati</taxon>
        <taxon>Pseudomonadota</taxon>
        <taxon>Gammaproteobacteria</taxon>
        <taxon>Methylococcales</taxon>
        <taxon>Methylothermaceae</taxon>
        <taxon>Methylomarinovum</taxon>
    </lineage>
</organism>
<dbReference type="Proteomes" id="UP001321450">
    <property type="component" value="Chromosome"/>
</dbReference>
<dbReference type="FunFam" id="3.30.1300.10:FF:000001">
    <property type="entry name" value="Pantothenate synthetase"/>
    <property type="match status" value="1"/>
</dbReference>
<feature type="active site" description="Proton donor" evidence="8">
    <location>
        <position position="37"/>
    </location>
</feature>
<evidence type="ECO:0000256" key="7">
    <source>
        <dbReference type="ARBA" id="ARBA00048258"/>
    </source>
</evidence>
<accession>A0AAU9C6T4</accession>
<feature type="binding site" evidence="8">
    <location>
        <begin position="149"/>
        <end position="152"/>
    </location>
    <ligand>
        <name>ATP</name>
        <dbReference type="ChEBI" id="CHEBI:30616"/>
    </ligand>
</feature>
<comment type="catalytic activity">
    <reaction evidence="7 8">
        <text>(R)-pantoate + beta-alanine + ATP = (R)-pantothenate + AMP + diphosphate + H(+)</text>
        <dbReference type="Rhea" id="RHEA:10912"/>
        <dbReference type="ChEBI" id="CHEBI:15378"/>
        <dbReference type="ChEBI" id="CHEBI:15980"/>
        <dbReference type="ChEBI" id="CHEBI:29032"/>
        <dbReference type="ChEBI" id="CHEBI:30616"/>
        <dbReference type="ChEBI" id="CHEBI:33019"/>
        <dbReference type="ChEBI" id="CHEBI:57966"/>
        <dbReference type="ChEBI" id="CHEBI:456215"/>
        <dbReference type="EC" id="6.3.2.1"/>
    </reaction>
</comment>
<dbReference type="Gene3D" id="3.30.1300.10">
    <property type="entry name" value="Pantoate-beta-alanine ligase, C-terminal domain"/>
    <property type="match status" value="1"/>
</dbReference>
<evidence type="ECO:0000313" key="10">
    <source>
        <dbReference type="Proteomes" id="UP001321450"/>
    </source>
</evidence>
<feature type="binding site" evidence="8">
    <location>
        <begin position="186"/>
        <end position="189"/>
    </location>
    <ligand>
        <name>ATP</name>
        <dbReference type="ChEBI" id="CHEBI:30616"/>
    </ligand>
</feature>
<comment type="miscellaneous">
    <text evidence="8">The reaction proceeds by a bi uni uni bi ping pong mechanism.</text>
</comment>
<dbReference type="PANTHER" id="PTHR21299">
    <property type="entry name" value="CYTIDYLATE KINASE/PANTOATE-BETA-ALANINE LIGASE"/>
    <property type="match status" value="1"/>
</dbReference>
<dbReference type="GO" id="GO:0005524">
    <property type="term" value="F:ATP binding"/>
    <property type="evidence" value="ECO:0007669"/>
    <property type="project" value="UniProtKB-KW"/>
</dbReference>
<dbReference type="GO" id="GO:0004592">
    <property type="term" value="F:pantoate-beta-alanine ligase activity"/>
    <property type="evidence" value="ECO:0007669"/>
    <property type="project" value="UniProtKB-UniRule"/>
</dbReference>
<dbReference type="RefSeq" id="WP_286291566.1">
    <property type="nucleotide sequence ID" value="NZ_AP024718.1"/>
</dbReference>
<dbReference type="Gene3D" id="3.40.50.620">
    <property type="entry name" value="HUPs"/>
    <property type="match status" value="1"/>
</dbReference>
<evidence type="ECO:0000256" key="5">
    <source>
        <dbReference type="ARBA" id="ARBA00022741"/>
    </source>
</evidence>
<keyword evidence="5 8" id="KW-0547">Nucleotide-binding</keyword>
<keyword evidence="10" id="KW-1185">Reference proteome</keyword>
<dbReference type="FunFam" id="3.40.50.620:FF:000013">
    <property type="entry name" value="Pantothenate synthetase"/>
    <property type="match status" value="1"/>
</dbReference>
<dbReference type="PANTHER" id="PTHR21299:SF1">
    <property type="entry name" value="PANTOATE--BETA-ALANINE LIGASE"/>
    <property type="match status" value="1"/>
</dbReference>
<dbReference type="GO" id="GO:0015940">
    <property type="term" value="P:pantothenate biosynthetic process"/>
    <property type="evidence" value="ECO:0007669"/>
    <property type="project" value="UniProtKB-UniRule"/>
</dbReference>
<feature type="binding site" evidence="8">
    <location>
        <position position="61"/>
    </location>
    <ligand>
        <name>(R)-pantoate</name>
        <dbReference type="ChEBI" id="CHEBI:15980"/>
    </ligand>
</feature>
<keyword evidence="4 8" id="KW-0566">Pantothenate biosynthesis</keyword>
<dbReference type="NCBIfam" id="TIGR00125">
    <property type="entry name" value="cyt_tran_rel"/>
    <property type="match status" value="1"/>
</dbReference>
<feature type="binding site" evidence="8">
    <location>
        <begin position="30"/>
        <end position="37"/>
    </location>
    <ligand>
        <name>ATP</name>
        <dbReference type="ChEBI" id="CHEBI:30616"/>
    </ligand>
</feature>
<keyword evidence="8" id="KW-0963">Cytoplasm</keyword>
<dbReference type="InterPro" id="IPR004821">
    <property type="entry name" value="Cyt_trans-like"/>
</dbReference>
<dbReference type="EC" id="6.3.2.1" evidence="8"/>
<gene>
    <name evidence="8" type="primary">panC</name>
    <name evidence="9" type="ORF">MIN45_P1649</name>
</gene>
<dbReference type="HAMAP" id="MF_00158">
    <property type="entry name" value="PanC"/>
    <property type="match status" value="1"/>
</dbReference>
<protein>
    <recommendedName>
        <fullName evidence="8">Pantothenate synthetase</fullName>
        <shortName evidence="8">PS</shortName>
        <ecNumber evidence="8">6.3.2.1</ecNumber>
    </recommendedName>
    <alternativeName>
        <fullName evidence="8">Pantoate--beta-alanine ligase</fullName>
    </alternativeName>
    <alternativeName>
        <fullName evidence="8">Pantoate-activating enzyme</fullName>
    </alternativeName>
</protein>
<dbReference type="GO" id="GO:0005829">
    <property type="term" value="C:cytosol"/>
    <property type="evidence" value="ECO:0007669"/>
    <property type="project" value="TreeGrafter"/>
</dbReference>
<proteinExistence type="inferred from homology"/>
<dbReference type="InterPro" id="IPR003721">
    <property type="entry name" value="Pantoate_ligase"/>
</dbReference>
<dbReference type="InterPro" id="IPR014729">
    <property type="entry name" value="Rossmann-like_a/b/a_fold"/>
</dbReference>
<evidence type="ECO:0000313" key="9">
    <source>
        <dbReference type="EMBL" id="BCX89277.1"/>
    </source>
</evidence>
<dbReference type="Pfam" id="PF02569">
    <property type="entry name" value="Pantoate_ligase"/>
    <property type="match status" value="1"/>
</dbReference>
<feature type="binding site" evidence="8">
    <location>
        <position position="155"/>
    </location>
    <ligand>
        <name>(R)-pantoate</name>
        <dbReference type="ChEBI" id="CHEBI:15980"/>
    </ligand>
</feature>
<feature type="binding site" evidence="8">
    <location>
        <position position="178"/>
    </location>
    <ligand>
        <name>ATP</name>
        <dbReference type="ChEBI" id="CHEBI:30616"/>
    </ligand>
</feature>
<evidence type="ECO:0000256" key="8">
    <source>
        <dbReference type="HAMAP-Rule" id="MF_00158"/>
    </source>
</evidence>
<dbReference type="KEGG" id="meiy:MIN45_P1649"/>
<evidence type="ECO:0000256" key="3">
    <source>
        <dbReference type="ARBA" id="ARBA00022598"/>
    </source>
</evidence>
<comment type="similarity">
    <text evidence="2 8">Belongs to the pantothenate synthetase family.</text>
</comment>
<comment type="subunit">
    <text evidence="8">Homodimer.</text>
</comment>
<dbReference type="SUPFAM" id="SSF52374">
    <property type="entry name" value="Nucleotidylyl transferase"/>
    <property type="match status" value="1"/>
</dbReference>
<keyword evidence="3 8" id="KW-0436">Ligase</keyword>
<feature type="binding site" evidence="8">
    <location>
        <position position="61"/>
    </location>
    <ligand>
        <name>beta-alanine</name>
        <dbReference type="ChEBI" id="CHEBI:57966"/>
    </ligand>
</feature>
<comment type="pathway">
    <text evidence="1 8">Cofactor biosynthesis; (R)-pantothenate biosynthesis; (R)-pantothenate from (R)-pantoate and beta-alanine: step 1/1.</text>
</comment>
<comment type="subcellular location">
    <subcellularLocation>
        <location evidence="8">Cytoplasm</location>
    </subcellularLocation>
</comment>
<dbReference type="EMBL" id="AP024718">
    <property type="protein sequence ID" value="BCX89277.1"/>
    <property type="molecule type" value="Genomic_DNA"/>
</dbReference>
<evidence type="ECO:0000256" key="4">
    <source>
        <dbReference type="ARBA" id="ARBA00022655"/>
    </source>
</evidence>
<sequence length="280" mass="31141">MRRIDRITDLRACLEGWRRAGQRIALAPTMGNLHEGHLQLVDAARRCGDRVVVSIFVNPLQFGPGEDYDRYPRTLEADCAKLETRGADLVFAPSVAEIYPRSTAESTFVEVLGITEILCGASRPGHFRGVATVVAKLFNIVQPDVAVFGEKDYQQLQVIRRLVADLDFPVEIVGVPIVREADGLALSSRNGYLTPAERARAPLLYRSLCQARDAIAAGERDFTALCRRQLEYLQKAGFRPDYFEIRRPDLGEAGPDDRPLVILAAAWLGRTRLIDNLQAP</sequence>
<comment type="function">
    <text evidence="8">Catalyzes the condensation of pantoate with beta-alanine in an ATP-dependent reaction via a pantoyl-adenylate intermediate.</text>
</comment>
<dbReference type="CDD" id="cd00560">
    <property type="entry name" value="PanC"/>
    <property type="match status" value="1"/>
</dbReference>
<keyword evidence="6 8" id="KW-0067">ATP-binding</keyword>
<dbReference type="AlphaFoldDB" id="A0AAU9C6T4"/>
<reference evidence="10" key="1">
    <citation type="journal article" date="2024" name="Int. J. Syst. Evol. Microbiol.">
        <title>Methylomarinovum tepidoasis sp. nov., a moderately thermophilic methanotroph of the family Methylothermaceae isolated from a deep-sea hydrothermal field.</title>
        <authorList>
            <person name="Hirayama H."/>
            <person name="Takaki Y."/>
            <person name="Abe M."/>
            <person name="Miyazaki M."/>
            <person name="Uematsu K."/>
            <person name="Matsui Y."/>
            <person name="Takai K."/>
        </authorList>
    </citation>
    <scope>NUCLEOTIDE SEQUENCE [LARGE SCALE GENOMIC DNA]</scope>
    <source>
        <strain evidence="10">IN45</strain>
    </source>
</reference>
<evidence type="ECO:0000256" key="2">
    <source>
        <dbReference type="ARBA" id="ARBA00009256"/>
    </source>
</evidence>
<dbReference type="InterPro" id="IPR042176">
    <property type="entry name" value="Pantoate_ligase_C"/>
</dbReference>